<dbReference type="Proteomes" id="UP000320653">
    <property type="component" value="Unassembled WGS sequence"/>
</dbReference>
<dbReference type="Pfam" id="PF13807">
    <property type="entry name" value="GNVR"/>
    <property type="match status" value="1"/>
</dbReference>
<dbReference type="InterPro" id="IPR050445">
    <property type="entry name" value="Bact_polysacc_biosynth/exp"/>
</dbReference>
<evidence type="ECO:0000313" key="5">
    <source>
        <dbReference type="Proteomes" id="UP000320653"/>
    </source>
</evidence>
<evidence type="ECO:0000256" key="2">
    <source>
        <dbReference type="SAM" id="Phobius"/>
    </source>
</evidence>
<keyword evidence="2" id="KW-1133">Transmembrane helix</keyword>
<keyword evidence="2" id="KW-0812">Transmembrane</keyword>
<protein>
    <submittedName>
        <fullName evidence="4">Uncharacterized protein involved in exopolysaccharide biosynthesis</fullName>
    </submittedName>
</protein>
<organism evidence="4 5">
    <name type="scientific">Neorhizobium alkalisoli</name>
    <dbReference type="NCBI Taxonomy" id="528178"/>
    <lineage>
        <taxon>Bacteria</taxon>
        <taxon>Pseudomonadati</taxon>
        <taxon>Pseudomonadota</taxon>
        <taxon>Alphaproteobacteria</taxon>
        <taxon>Hyphomicrobiales</taxon>
        <taxon>Rhizobiaceae</taxon>
        <taxon>Rhizobium/Agrobacterium group</taxon>
        <taxon>Neorhizobium</taxon>
    </lineage>
</organism>
<dbReference type="Gene3D" id="3.40.50.300">
    <property type="entry name" value="P-loop containing nucleotide triphosphate hydrolases"/>
    <property type="match status" value="1"/>
</dbReference>
<dbReference type="InterPro" id="IPR027417">
    <property type="entry name" value="P-loop_NTPase"/>
</dbReference>
<dbReference type="SUPFAM" id="SSF52540">
    <property type="entry name" value="P-loop containing nucleoside triphosphate hydrolases"/>
    <property type="match status" value="1"/>
</dbReference>
<name>A0A561R6M6_9HYPH</name>
<keyword evidence="1" id="KW-0175">Coiled coil</keyword>
<feature type="transmembrane region" description="Helical" evidence="2">
    <location>
        <begin position="405"/>
        <end position="425"/>
    </location>
</feature>
<feature type="coiled-coil region" evidence="1">
    <location>
        <begin position="184"/>
        <end position="312"/>
    </location>
</feature>
<sequence length="695" mass="73764">MLAGLWRQKILFVLVVAAVLVATVGALVVLPVRYLATGTVIVAEPDPGVADPSALRTQNAGDPADLESQLMILRSPRLVKLALEQPSALDALKRECRSSRSLFSGSRNCDGLTSDDPQLIDRVGGLYSIGTAGRSRVINIAYQSNLPDVAQSLANALIAAFLADQRDGMSSGREEAAKWMWQELARLDSDIRAQDTQIEDYRRQKGLMRGATAPIASEQLTSIGQQLAAAQQNKAQAAARLKEIREGQSGGASSATSVLDNRSIADLKQQIAAARRQLAATTTIFGPRHPQLRVQQDALDALQQQLSVETRKVSESAQKDFDAASSLVNSLQSQMKTATDEAGKAASNEASIEGMVRGVAIKRQQYAELYQRASALETERRSLIGSTRLISLAELPLKPVFPKKVPFLAIGLVLGLILGAVAALLRDKFAGGPSSVPLAPQEPETLVASNAPTAPRRPPAIIELPALKPGSLLDSATMSLPSALWKASAARDMQLALDDLLSGLQEHGLGDNVKRILVTSARVGQGKTFTTIALARAAARAGMKVLAIECASARGDFEEAFVFDSEGGLSDILNDRVDPASIVQSGTIEGFHLLPSGHQPMSFVGTASRRKMSALLEWARGYDLILLDGPCLGDEATALAALVDGLLICTNGDEPFREDGFAGGLLGHPLAIVVTAARPAEVQRPTVSLSRSRIA</sequence>
<evidence type="ECO:0000313" key="4">
    <source>
        <dbReference type="EMBL" id="TWF58263.1"/>
    </source>
</evidence>
<dbReference type="GO" id="GO:0004713">
    <property type="term" value="F:protein tyrosine kinase activity"/>
    <property type="evidence" value="ECO:0007669"/>
    <property type="project" value="TreeGrafter"/>
</dbReference>
<dbReference type="PANTHER" id="PTHR32309">
    <property type="entry name" value="TYROSINE-PROTEIN KINASE"/>
    <property type="match status" value="1"/>
</dbReference>
<evidence type="ECO:0000259" key="3">
    <source>
        <dbReference type="Pfam" id="PF13807"/>
    </source>
</evidence>
<keyword evidence="5" id="KW-1185">Reference proteome</keyword>
<feature type="domain" description="Tyrosine-protein kinase G-rich" evidence="3">
    <location>
        <begin position="357"/>
        <end position="426"/>
    </location>
</feature>
<dbReference type="EMBL" id="VIWP01000001">
    <property type="protein sequence ID" value="TWF58263.1"/>
    <property type="molecule type" value="Genomic_DNA"/>
</dbReference>
<reference evidence="4 5" key="1">
    <citation type="submission" date="2019-06" db="EMBL/GenBank/DDBJ databases">
        <title>Sorghum-associated microbial communities from plants grown in Nebraska, USA.</title>
        <authorList>
            <person name="Schachtman D."/>
        </authorList>
    </citation>
    <scope>NUCLEOTIDE SEQUENCE [LARGE SCALE GENOMIC DNA]</scope>
    <source>
        <strain evidence="4 5">1225</strain>
    </source>
</reference>
<evidence type="ECO:0000256" key="1">
    <source>
        <dbReference type="SAM" id="Coils"/>
    </source>
</evidence>
<dbReference type="RefSeq" id="WP_186458095.1">
    <property type="nucleotide sequence ID" value="NZ_VIWP01000001.1"/>
</dbReference>
<dbReference type="AlphaFoldDB" id="A0A561R6M6"/>
<dbReference type="GO" id="GO:0005886">
    <property type="term" value="C:plasma membrane"/>
    <property type="evidence" value="ECO:0007669"/>
    <property type="project" value="TreeGrafter"/>
</dbReference>
<gene>
    <name evidence="4" type="ORF">FHW37_10167</name>
</gene>
<dbReference type="PANTHER" id="PTHR32309:SF13">
    <property type="entry name" value="FERRIC ENTEROBACTIN TRANSPORT PROTEIN FEPE"/>
    <property type="match status" value="1"/>
</dbReference>
<dbReference type="InterPro" id="IPR032807">
    <property type="entry name" value="GNVR"/>
</dbReference>
<keyword evidence="2" id="KW-0472">Membrane</keyword>
<accession>A0A561R6M6</accession>
<comment type="caution">
    <text evidence="4">The sequence shown here is derived from an EMBL/GenBank/DDBJ whole genome shotgun (WGS) entry which is preliminary data.</text>
</comment>
<proteinExistence type="predicted"/>